<feature type="region of interest" description="Disordered" evidence="8">
    <location>
        <begin position="361"/>
        <end position="384"/>
    </location>
</feature>
<feature type="transmembrane region" description="Helical" evidence="9">
    <location>
        <begin position="212"/>
        <end position="233"/>
    </location>
</feature>
<keyword evidence="7" id="KW-0460">Magnesium</keyword>
<dbReference type="GO" id="GO:0009103">
    <property type="term" value="P:lipopolysaccharide biosynthetic process"/>
    <property type="evidence" value="ECO:0007669"/>
    <property type="project" value="TreeGrafter"/>
</dbReference>
<feature type="transmembrane region" description="Helical" evidence="9">
    <location>
        <begin position="6"/>
        <end position="25"/>
    </location>
</feature>
<feature type="transmembrane region" description="Helical" evidence="9">
    <location>
        <begin position="70"/>
        <end position="87"/>
    </location>
</feature>
<sequence length="384" mass="40753">MAVGWLLVAALVAWATIWLLQPFAARWGLVDHPTQERKDHGHSIPVTGGLGIFFGLVLSPLFFFPTDNPALLGFLAGAGLLMVAGILDDLYDLHWSIRILTQAVAALIMIKLGGVRVEQLGPAFGLDSLALGWLSLPFTVFATVGLINAINMIDGVDGLCGSLVACACLMLAGAAVYAGNLPLAMMALALVGALLGFLAHNFALPWRPRARVFMGNGGSALLGFCIAWISFSLTQNPGHPVSPVLALWLIPIPVLDCLVLIVRRYRAGRSPFAAGRDHIHHFMRDAGFSSASLVLALSALSLATGLLAALLLLADVPRPALLLGFFIVLGLWFRLSRSPARVVALFAGLRTGVLPASVQLQPAPASHSTRDKDHPNNAKRRDAA</sequence>
<evidence type="ECO:0000313" key="11">
    <source>
        <dbReference type="Proteomes" id="UP000550609"/>
    </source>
</evidence>
<evidence type="ECO:0000256" key="9">
    <source>
        <dbReference type="SAM" id="Phobius"/>
    </source>
</evidence>
<dbReference type="InterPro" id="IPR018480">
    <property type="entry name" value="PNAcMuramoyl-5peptid_Trfase_CS"/>
</dbReference>
<feature type="transmembrane region" description="Helical" evidence="9">
    <location>
        <begin position="129"/>
        <end position="147"/>
    </location>
</feature>
<dbReference type="CDD" id="cd06853">
    <property type="entry name" value="GT_WecA_like"/>
    <property type="match status" value="1"/>
</dbReference>
<dbReference type="GO" id="GO:0016780">
    <property type="term" value="F:phosphotransferase activity, for other substituted phosphate groups"/>
    <property type="evidence" value="ECO:0007669"/>
    <property type="project" value="InterPro"/>
</dbReference>
<evidence type="ECO:0000313" key="10">
    <source>
        <dbReference type="EMBL" id="MBB1115952.1"/>
    </source>
</evidence>
<name>A0A7W3YUB8_9GAMM</name>
<evidence type="ECO:0000256" key="1">
    <source>
        <dbReference type="ARBA" id="ARBA00004651"/>
    </source>
</evidence>
<reference evidence="10 11" key="1">
    <citation type="submission" date="2020-08" db="EMBL/GenBank/DDBJ databases">
        <title>Stenotrophomonas sp. W1S232.</title>
        <authorList>
            <person name="Deng Y."/>
        </authorList>
    </citation>
    <scope>NUCLEOTIDE SEQUENCE [LARGE SCALE GENOMIC DNA]</scope>
    <source>
        <strain evidence="10 11">W1S232</strain>
    </source>
</reference>
<feature type="transmembrane region" description="Helical" evidence="9">
    <location>
        <begin position="286"/>
        <end position="313"/>
    </location>
</feature>
<gene>
    <name evidence="10" type="ORF">H4O09_02580</name>
</gene>
<dbReference type="PANTHER" id="PTHR22926:SF3">
    <property type="entry name" value="UNDECAPRENYL-PHOSPHATE ALPHA-N-ACETYLGLUCOSAMINYL 1-PHOSPHATE TRANSFERASE"/>
    <property type="match status" value="1"/>
</dbReference>
<evidence type="ECO:0000256" key="5">
    <source>
        <dbReference type="ARBA" id="ARBA00022989"/>
    </source>
</evidence>
<evidence type="ECO:0000256" key="7">
    <source>
        <dbReference type="PIRSR" id="PIRSR600715-1"/>
    </source>
</evidence>
<evidence type="ECO:0000256" key="3">
    <source>
        <dbReference type="ARBA" id="ARBA00022679"/>
    </source>
</evidence>
<feature type="transmembrane region" description="Helical" evidence="9">
    <location>
        <begin position="183"/>
        <end position="200"/>
    </location>
</feature>
<dbReference type="GO" id="GO:0071555">
    <property type="term" value="P:cell wall organization"/>
    <property type="evidence" value="ECO:0007669"/>
    <property type="project" value="TreeGrafter"/>
</dbReference>
<feature type="transmembrane region" description="Helical" evidence="9">
    <location>
        <begin position="46"/>
        <end position="64"/>
    </location>
</feature>
<evidence type="ECO:0000256" key="6">
    <source>
        <dbReference type="ARBA" id="ARBA00023136"/>
    </source>
</evidence>
<evidence type="ECO:0000256" key="8">
    <source>
        <dbReference type="SAM" id="MobiDB-lite"/>
    </source>
</evidence>
<proteinExistence type="predicted"/>
<dbReference type="GO" id="GO:0046872">
    <property type="term" value="F:metal ion binding"/>
    <property type="evidence" value="ECO:0007669"/>
    <property type="project" value="UniProtKB-KW"/>
</dbReference>
<dbReference type="Pfam" id="PF00953">
    <property type="entry name" value="Glycos_transf_4"/>
    <property type="match status" value="1"/>
</dbReference>
<feature type="binding site" evidence="7">
    <location>
        <position position="151"/>
    </location>
    <ligand>
        <name>Mg(2+)</name>
        <dbReference type="ChEBI" id="CHEBI:18420"/>
    </ligand>
</feature>
<evidence type="ECO:0000256" key="4">
    <source>
        <dbReference type="ARBA" id="ARBA00022692"/>
    </source>
</evidence>
<evidence type="ECO:0000256" key="2">
    <source>
        <dbReference type="ARBA" id="ARBA00022475"/>
    </source>
</evidence>
<feature type="transmembrane region" description="Helical" evidence="9">
    <location>
        <begin position="319"/>
        <end position="335"/>
    </location>
</feature>
<organism evidence="10 11">
    <name type="scientific">Stenotrophomonas koreensis</name>
    <dbReference type="NCBI Taxonomy" id="266128"/>
    <lineage>
        <taxon>Bacteria</taxon>
        <taxon>Pseudomonadati</taxon>
        <taxon>Pseudomonadota</taxon>
        <taxon>Gammaproteobacteria</taxon>
        <taxon>Lysobacterales</taxon>
        <taxon>Lysobacteraceae</taxon>
        <taxon>Stenotrophomonas</taxon>
    </lineage>
</organism>
<dbReference type="InterPro" id="IPR000715">
    <property type="entry name" value="Glycosyl_transferase_4"/>
</dbReference>
<comment type="subcellular location">
    <subcellularLocation>
        <location evidence="1">Cell membrane</location>
        <topology evidence="1">Multi-pass membrane protein</topology>
    </subcellularLocation>
</comment>
<feature type="transmembrane region" description="Helical" evidence="9">
    <location>
        <begin position="245"/>
        <end position="265"/>
    </location>
</feature>
<protein>
    <submittedName>
        <fullName evidence="10">Undecaprenyl/decaprenyl-phosphate alpha-N-acetylglucosaminyl 1-phosphate transferase</fullName>
    </submittedName>
</protein>
<dbReference type="EMBL" id="JACIUV010000001">
    <property type="protein sequence ID" value="MBB1115952.1"/>
    <property type="molecule type" value="Genomic_DNA"/>
</dbReference>
<dbReference type="Proteomes" id="UP000550609">
    <property type="component" value="Unassembled WGS sequence"/>
</dbReference>
<dbReference type="PROSITE" id="PS01348">
    <property type="entry name" value="MRAY_2"/>
    <property type="match status" value="1"/>
</dbReference>
<keyword evidence="3 10" id="KW-0808">Transferase</keyword>
<dbReference type="GO" id="GO:0044038">
    <property type="term" value="P:cell wall macromolecule biosynthetic process"/>
    <property type="evidence" value="ECO:0007669"/>
    <property type="project" value="TreeGrafter"/>
</dbReference>
<feature type="transmembrane region" description="Helical" evidence="9">
    <location>
        <begin position="159"/>
        <end position="177"/>
    </location>
</feature>
<comment type="cofactor">
    <cofactor evidence="7">
        <name>Mg(2+)</name>
        <dbReference type="ChEBI" id="CHEBI:18420"/>
    </cofactor>
</comment>
<dbReference type="RefSeq" id="WP_182621320.1">
    <property type="nucleotide sequence ID" value="NZ_JACIUV010000001.1"/>
</dbReference>
<keyword evidence="5 9" id="KW-1133">Transmembrane helix</keyword>
<keyword evidence="7" id="KW-0479">Metal-binding</keyword>
<accession>A0A7W3YUB8</accession>
<keyword evidence="6 9" id="KW-0472">Membrane</keyword>
<keyword evidence="2" id="KW-1003">Cell membrane</keyword>
<dbReference type="AlphaFoldDB" id="A0A7W3YUB8"/>
<comment type="caution">
    <text evidence="10">The sequence shown here is derived from an EMBL/GenBank/DDBJ whole genome shotgun (WGS) entry which is preliminary data.</text>
</comment>
<keyword evidence="4 9" id="KW-0812">Transmembrane</keyword>
<dbReference type="PANTHER" id="PTHR22926">
    <property type="entry name" value="PHOSPHO-N-ACETYLMURAMOYL-PENTAPEPTIDE-TRANSFERASE"/>
    <property type="match status" value="1"/>
</dbReference>
<dbReference type="GO" id="GO:0005886">
    <property type="term" value="C:plasma membrane"/>
    <property type="evidence" value="ECO:0007669"/>
    <property type="project" value="UniProtKB-SubCell"/>
</dbReference>
<feature type="compositionally biased region" description="Basic and acidic residues" evidence="8">
    <location>
        <begin position="368"/>
        <end position="384"/>
    </location>
</feature>